<organism evidence="1">
    <name type="scientific">bioreactor metagenome</name>
    <dbReference type="NCBI Taxonomy" id="1076179"/>
    <lineage>
        <taxon>unclassified sequences</taxon>
        <taxon>metagenomes</taxon>
        <taxon>ecological metagenomes</taxon>
    </lineage>
</organism>
<accession>A0A645AMQ0</accession>
<comment type="caution">
    <text evidence="1">The sequence shown here is derived from an EMBL/GenBank/DDBJ whole genome shotgun (WGS) entry which is preliminary data.</text>
</comment>
<dbReference type="EMBL" id="VSSQ01014693">
    <property type="protein sequence ID" value="MPM54196.1"/>
    <property type="molecule type" value="Genomic_DNA"/>
</dbReference>
<gene>
    <name evidence="1" type="ORF">SDC9_100970</name>
</gene>
<name>A0A645AMQ0_9ZZZZ</name>
<proteinExistence type="predicted"/>
<sequence length="145" mass="15997">MGEGHQDIEHHAPRTAGGVDILRHAHKGGFVLIEERQQTGEVQQRTRQTVQFVDDHRVNPPCPDVVQQTLQRGPFQIAAAESAIVITFRKALPVSMFLAEDERLPGFALGIEAVELHVQPFVGAFARIDGTPDRCVDFSHVCVSP</sequence>
<reference evidence="1" key="1">
    <citation type="submission" date="2019-08" db="EMBL/GenBank/DDBJ databases">
        <authorList>
            <person name="Kucharzyk K."/>
            <person name="Murdoch R.W."/>
            <person name="Higgins S."/>
            <person name="Loffler F."/>
        </authorList>
    </citation>
    <scope>NUCLEOTIDE SEQUENCE</scope>
</reference>
<dbReference type="AlphaFoldDB" id="A0A645AMQ0"/>
<protein>
    <submittedName>
        <fullName evidence="1">Uncharacterized protein</fullName>
    </submittedName>
</protein>
<evidence type="ECO:0000313" key="1">
    <source>
        <dbReference type="EMBL" id="MPM54196.1"/>
    </source>
</evidence>